<accession>A0A9P4JGS5</accession>
<dbReference type="GO" id="GO:0071014">
    <property type="term" value="C:post-mRNA release spliceosomal complex"/>
    <property type="evidence" value="ECO:0007669"/>
    <property type="project" value="TreeGrafter"/>
</dbReference>
<dbReference type="InterPro" id="IPR007590">
    <property type="entry name" value="Saf4/Yju2"/>
</dbReference>
<dbReference type="AlphaFoldDB" id="A0A9P4JGS5"/>
<protein>
    <submittedName>
        <fullName evidence="3">DUF572-domain-containing protein</fullName>
    </submittedName>
</protein>
<evidence type="ECO:0000256" key="1">
    <source>
        <dbReference type="ARBA" id="ARBA00005595"/>
    </source>
</evidence>
<evidence type="ECO:0000313" key="4">
    <source>
        <dbReference type="Proteomes" id="UP000799536"/>
    </source>
</evidence>
<feature type="compositionally biased region" description="Basic and acidic residues" evidence="2">
    <location>
        <begin position="316"/>
        <end position="335"/>
    </location>
</feature>
<sequence>MQGFNMGRYCRPDTENPPKFNTTHPLGSRARKLPQGILTVRFELPFAVWCSTCNPPALIGQGVRFNAEKKKIGNFHSTPIWSFRIKHTACGGWIEIRTDPENTEYVVAEGGRRRDYGPGEKADLGELAFLTEEEKVRRREDAFAALEGKVDEKSKERKNKERVEELYEAQQKHWEDPYELNRNLRRDFRARKKEEQKSEQHKKNIQDRFSLGFSIADSTERDALLASTIDFGSYDRRADDVIQKPLFDMKSRPSKSAESILAKGTPKSVIRAEKTRRSLQQTVLHNTRAAIDPFLIDKVQKAPSTGIPGLKRKRATPKDESLYERREDEDATECKTRTAKLDPVVSPLVQYRTDSD</sequence>
<evidence type="ECO:0000256" key="2">
    <source>
        <dbReference type="SAM" id="MobiDB-lite"/>
    </source>
</evidence>
<evidence type="ECO:0000313" key="3">
    <source>
        <dbReference type="EMBL" id="KAF2197999.1"/>
    </source>
</evidence>
<keyword evidence="4" id="KW-1185">Reference proteome</keyword>
<comment type="caution">
    <text evidence="3">The sequence shown here is derived from an EMBL/GenBank/DDBJ whole genome shotgun (WGS) entry which is preliminary data.</text>
</comment>
<dbReference type="OrthoDB" id="360327at2759"/>
<dbReference type="EMBL" id="ML994179">
    <property type="protein sequence ID" value="KAF2197999.1"/>
    <property type="molecule type" value="Genomic_DNA"/>
</dbReference>
<gene>
    <name evidence="3" type="ORF">GQ43DRAFT_401883</name>
</gene>
<dbReference type="GO" id="GO:0000398">
    <property type="term" value="P:mRNA splicing, via spliceosome"/>
    <property type="evidence" value="ECO:0007669"/>
    <property type="project" value="InterPro"/>
</dbReference>
<dbReference type="PANTHER" id="PTHR12111:SF2">
    <property type="entry name" value="SPLICING FACTOR YJU2B-RELATED"/>
    <property type="match status" value="1"/>
</dbReference>
<name>A0A9P4JGS5_9PLEO</name>
<feature type="region of interest" description="Disordered" evidence="2">
    <location>
        <begin position="303"/>
        <end position="335"/>
    </location>
</feature>
<comment type="similarity">
    <text evidence="1">Belongs to the CWC16 family.</text>
</comment>
<organism evidence="3 4">
    <name type="scientific">Delitschia confertaspora ATCC 74209</name>
    <dbReference type="NCBI Taxonomy" id="1513339"/>
    <lineage>
        <taxon>Eukaryota</taxon>
        <taxon>Fungi</taxon>
        <taxon>Dikarya</taxon>
        <taxon>Ascomycota</taxon>
        <taxon>Pezizomycotina</taxon>
        <taxon>Dothideomycetes</taxon>
        <taxon>Pleosporomycetidae</taxon>
        <taxon>Pleosporales</taxon>
        <taxon>Delitschiaceae</taxon>
        <taxon>Delitschia</taxon>
    </lineage>
</organism>
<proteinExistence type="inferred from homology"/>
<dbReference type="Pfam" id="PF04502">
    <property type="entry name" value="Saf4_Yju2"/>
    <property type="match status" value="1"/>
</dbReference>
<dbReference type="Proteomes" id="UP000799536">
    <property type="component" value="Unassembled WGS sequence"/>
</dbReference>
<reference evidence="3" key="1">
    <citation type="journal article" date="2020" name="Stud. Mycol.">
        <title>101 Dothideomycetes genomes: a test case for predicting lifestyles and emergence of pathogens.</title>
        <authorList>
            <person name="Haridas S."/>
            <person name="Albert R."/>
            <person name="Binder M."/>
            <person name="Bloem J."/>
            <person name="Labutti K."/>
            <person name="Salamov A."/>
            <person name="Andreopoulos B."/>
            <person name="Baker S."/>
            <person name="Barry K."/>
            <person name="Bills G."/>
            <person name="Bluhm B."/>
            <person name="Cannon C."/>
            <person name="Castanera R."/>
            <person name="Culley D."/>
            <person name="Daum C."/>
            <person name="Ezra D."/>
            <person name="Gonzalez J."/>
            <person name="Henrissat B."/>
            <person name="Kuo A."/>
            <person name="Liang C."/>
            <person name="Lipzen A."/>
            <person name="Lutzoni F."/>
            <person name="Magnuson J."/>
            <person name="Mondo S."/>
            <person name="Nolan M."/>
            <person name="Ohm R."/>
            <person name="Pangilinan J."/>
            <person name="Park H.-J."/>
            <person name="Ramirez L."/>
            <person name="Alfaro M."/>
            <person name="Sun H."/>
            <person name="Tritt A."/>
            <person name="Yoshinaga Y."/>
            <person name="Zwiers L.-H."/>
            <person name="Turgeon B."/>
            <person name="Goodwin S."/>
            <person name="Spatafora J."/>
            <person name="Crous P."/>
            <person name="Grigoriev I."/>
        </authorList>
    </citation>
    <scope>NUCLEOTIDE SEQUENCE</scope>
    <source>
        <strain evidence="3">ATCC 74209</strain>
    </source>
</reference>
<dbReference type="PANTHER" id="PTHR12111">
    <property type="entry name" value="SPLICING FACTOR YJU2"/>
    <property type="match status" value="1"/>
</dbReference>
<feature type="region of interest" description="Disordered" evidence="2">
    <location>
        <begin position="1"/>
        <end position="28"/>
    </location>
</feature>
<dbReference type="GO" id="GO:0005684">
    <property type="term" value="C:U2-type spliceosomal complex"/>
    <property type="evidence" value="ECO:0007669"/>
    <property type="project" value="TreeGrafter"/>
</dbReference>